<feature type="transmembrane region" description="Helical" evidence="5">
    <location>
        <begin position="173"/>
        <end position="192"/>
    </location>
</feature>
<dbReference type="EMBL" id="QKZR01000004">
    <property type="protein sequence ID" value="PZX39031.1"/>
    <property type="molecule type" value="Genomic_DNA"/>
</dbReference>
<organism evidence="6 7">
    <name type="scientific">Nonlabens dokdonensis</name>
    <dbReference type="NCBI Taxonomy" id="328515"/>
    <lineage>
        <taxon>Bacteria</taxon>
        <taxon>Pseudomonadati</taxon>
        <taxon>Bacteroidota</taxon>
        <taxon>Flavobacteriia</taxon>
        <taxon>Flavobacteriales</taxon>
        <taxon>Flavobacteriaceae</taxon>
        <taxon>Nonlabens</taxon>
    </lineage>
</organism>
<gene>
    <name evidence="6" type="ORF">LX97_02397</name>
</gene>
<dbReference type="Gene3D" id="1.20.1080.10">
    <property type="entry name" value="Glycerol uptake facilitator protein"/>
    <property type="match status" value="1"/>
</dbReference>
<name>A0ABX5PVV7_9FLAO</name>
<reference evidence="6 7" key="1">
    <citation type="submission" date="2018-06" db="EMBL/GenBank/DDBJ databases">
        <title>Genomic Encyclopedia of Archaeal and Bacterial Type Strains, Phase II (KMG-II): from individual species to whole genera.</title>
        <authorList>
            <person name="Goeker M."/>
        </authorList>
    </citation>
    <scope>NUCLEOTIDE SEQUENCE [LARGE SCALE GENOMIC DNA]</scope>
    <source>
        <strain evidence="6 7">DSM 17205</strain>
    </source>
</reference>
<feature type="transmembrane region" description="Helical" evidence="5">
    <location>
        <begin position="251"/>
        <end position="271"/>
    </location>
</feature>
<evidence type="ECO:0000313" key="7">
    <source>
        <dbReference type="Proteomes" id="UP000248584"/>
    </source>
</evidence>
<keyword evidence="2 5" id="KW-0812">Transmembrane</keyword>
<dbReference type="RefSeq" id="WP_015360726.1">
    <property type="nucleotide sequence ID" value="NZ_QKZR01000004.1"/>
</dbReference>
<evidence type="ECO:0000256" key="1">
    <source>
        <dbReference type="ARBA" id="ARBA00004141"/>
    </source>
</evidence>
<keyword evidence="4 5" id="KW-0472">Membrane</keyword>
<evidence type="ECO:0000256" key="3">
    <source>
        <dbReference type="ARBA" id="ARBA00022989"/>
    </source>
</evidence>
<dbReference type="InterPro" id="IPR023271">
    <property type="entry name" value="Aquaporin-like"/>
</dbReference>
<feature type="transmembrane region" description="Helical" evidence="5">
    <location>
        <begin position="204"/>
        <end position="231"/>
    </location>
</feature>
<keyword evidence="3 5" id="KW-1133">Transmembrane helix</keyword>
<feature type="transmembrane region" description="Helical" evidence="5">
    <location>
        <begin position="81"/>
        <end position="101"/>
    </location>
</feature>
<keyword evidence="7" id="KW-1185">Reference proteome</keyword>
<proteinExistence type="predicted"/>
<evidence type="ECO:0000256" key="4">
    <source>
        <dbReference type="ARBA" id="ARBA00023136"/>
    </source>
</evidence>
<feature type="transmembrane region" description="Helical" evidence="5">
    <location>
        <begin position="45"/>
        <end position="69"/>
    </location>
</feature>
<sequence>MEDKNVEEVIETKSEKEEVEDQDDILVKQLCEGLDTYKKNRLSTFLSSFMAGLEIGFSFLVVVIVYSLFDGKVEKEFIPYLAAFVYPLGFILVVLGKSVLFTEQTSLLTLPVLGGKKTFSDLMGLWGTVILGNLVGGYLIGAFLVWIGPELDIITNSGIKNLAEHVNHFSREVILASSVLAGWLMALLSWIITSTHRVTGKILVIYVITFIIALAGLHHSIVGSIEVFAGFLVTDEITFIDYLTFQGTSLLGNALGGVVFVAILKYGAFLANNSDSKE</sequence>
<evidence type="ECO:0000313" key="6">
    <source>
        <dbReference type="EMBL" id="PZX39031.1"/>
    </source>
</evidence>
<protein>
    <submittedName>
        <fullName evidence="6">Formate/nitrite transporter FocA (FNT family)</fullName>
    </submittedName>
</protein>
<evidence type="ECO:0000256" key="5">
    <source>
        <dbReference type="SAM" id="Phobius"/>
    </source>
</evidence>
<dbReference type="PANTHER" id="PTHR30520">
    <property type="entry name" value="FORMATE TRANSPORTER-RELATED"/>
    <property type="match status" value="1"/>
</dbReference>
<feature type="transmembrane region" description="Helical" evidence="5">
    <location>
        <begin position="122"/>
        <end position="147"/>
    </location>
</feature>
<comment type="subcellular location">
    <subcellularLocation>
        <location evidence="1">Membrane</location>
        <topology evidence="1">Multi-pass membrane protein</topology>
    </subcellularLocation>
</comment>
<dbReference type="Pfam" id="PF01226">
    <property type="entry name" value="Form_Nir_trans"/>
    <property type="match status" value="1"/>
</dbReference>
<evidence type="ECO:0000256" key="2">
    <source>
        <dbReference type="ARBA" id="ARBA00022692"/>
    </source>
</evidence>
<dbReference type="PANTHER" id="PTHR30520:SF2">
    <property type="entry name" value="INNER MEMBRANE PROTEIN YFDC"/>
    <property type="match status" value="1"/>
</dbReference>
<comment type="caution">
    <text evidence="6">The sequence shown here is derived from an EMBL/GenBank/DDBJ whole genome shotgun (WGS) entry which is preliminary data.</text>
</comment>
<dbReference type="Proteomes" id="UP000248584">
    <property type="component" value="Unassembled WGS sequence"/>
</dbReference>
<accession>A0ABX5PVV7</accession>
<dbReference type="InterPro" id="IPR000292">
    <property type="entry name" value="For/NO2_transpt"/>
</dbReference>